<feature type="transmembrane region" description="Helical" evidence="8">
    <location>
        <begin position="511"/>
        <end position="535"/>
    </location>
</feature>
<feature type="transmembrane region" description="Helical" evidence="8">
    <location>
        <begin position="420"/>
        <end position="439"/>
    </location>
</feature>
<keyword evidence="6 8" id="KW-1133">Transmembrane helix</keyword>
<feature type="transmembrane region" description="Helical" evidence="8">
    <location>
        <begin position="597"/>
        <end position="620"/>
    </location>
</feature>
<accession>A0A9W6JF43</accession>
<evidence type="ECO:0000256" key="4">
    <source>
        <dbReference type="ARBA" id="ARBA00022475"/>
    </source>
</evidence>
<feature type="transmembrane region" description="Helical" evidence="8">
    <location>
        <begin position="92"/>
        <end position="115"/>
    </location>
</feature>
<dbReference type="AlphaFoldDB" id="A0A9W6JF43"/>
<dbReference type="GO" id="GO:0005886">
    <property type="term" value="C:plasma membrane"/>
    <property type="evidence" value="ECO:0007669"/>
    <property type="project" value="UniProtKB-SubCell"/>
</dbReference>
<feature type="transmembrane region" description="Helical" evidence="8">
    <location>
        <begin position="55"/>
        <end position="80"/>
    </location>
</feature>
<feature type="transmembrane region" description="Helical" evidence="8">
    <location>
        <begin position="305"/>
        <end position="324"/>
    </location>
</feature>
<dbReference type="SUPFAM" id="SSF81345">
    <property type="entry name" value="ABC transporter involved in vitamin B12 uptake, BtuC"/>
    <property type="match status" value="2"/>
</dbReference>
<evidence type="ECO:0000313" key="10">
    <source>
        <dbReference type="Proteomes" id="UP001143364"/>
    </source>
</evidence>
<proteinExistence type="inferred from homology"/>
<dbReference type="RefSeq" id="WP_271203989.1">
    <property type="nucleotide sequence ID" value="NZ_BSFK01000005.1"/>
</dbReference>
<evidence type="ECO:0000256" key="7">
    <source>
        <dbReference type="ARBA" id="ARBA00023136"/>
    </source>
</evidence>
<reference evidence="9" key="1">
    <citation type="journal article" date="2014" name="Int. J. Syst. Evol. Microbiol.">
        <title>Complete genome sequence of Corynebacterium casei LMG S-19264T (=DSM 44701T), isolated from a smear-ripened cheese.</title>
        <authorList>
            <consortium name="US DOE Joint Genome Institute (JGI-PGF)"/>
            <person name="Walter F."/>
            <person name="Albersmeier A."/>
            <person name="Kalinowski J."/>
            <person name="Ruckert C."/>
        </authorList>
    </citation>
    <scope>NUCLEOTIDE SEQUENCE</scope>
    <source>
        <strain evidence="9">VKM B-2555</strain>
    </source>
</reference>
<feature type="transmembrane region" description="Helical" evidence="8">
    <location>
        <begin position="236"/>
        <end position="263"/>
    </location>
</feature>
<sequence length="661" mass="65278">MARASIRWAPALLLALFAVVGVAALFTRASATLPASLWLTALAGPAADDVRQAVFALSLAPRAAVALMAGAALGLGGALCQQALRNPLAEPSVLGVSAGAQLGIVFATLYAPGLLMFGADVPALVGAALAVGVALLVAARARSAPVAVTLGGLIFGLFCASLTALLVILHRDYLTDLLLWQAGALDQTGWSVAAGLVPRLALGALAAALLARPLGLLDLPDDSARSAGARVATVRIIAFALAAALAASVTASVGVIGFVGLAAPHIARFAGARRFAGRLVLSAIVGAVLLFSTDQLLQATPGLGFLPTGAMTTLAGAPLLLWLMRRLQTSRGAPGGQDAATARRSPFWLVPALPVLALLMLAALQFGRSETGWEWLQPGAGLASELRWPRVLGAAAAGALAALSGYVLQTLFRNPMASPELLGVAQGAGVGLVALAVAAPAAGGLAPPIAAALGAAGALGLLALVTRGGTAAPDRVLLAGAALGALLAGLATLLLTLAGPRAIALLNWMSGSTFLVTGASARIAFCAAAATLLLCALARRDLALLALGDVAAAALGQTPGRARARLLALAALAAGVSTMIVGPLSFIGLIGPRMARLAGFGAGAAGALASAVIGAALLVGADWIGRNAAYPWPLPAGLIAALIGAPAALALLVGRGRRAPG</sequence>
<feature type="transmembrane region" description="Helical" evidence="8">
    <location>
        <begin position="146"/>
        <end position="169"/>
    </location>
</feature>
<evidence type="ECO:0000313" key="9">
    <source>
        <dbReference type="EMBL" id="GLK76067.1"/>
    </source>
</evidence>
<protein>
    <submittedName>
        <fullName evidence="9">Fe3+-hydroxamate ABC transporter permease FhuB</fullName>
    </submittedName>
</protein>
<dbReference type="Gene3D" id="1.10.3470.10">
    <property type="entry name" value="ABC transporter involved in vitamin B12 uptake, BtuC"/>
    <property type="match status" value="2"/>
</dbReference>
<dbReference type="GO" id="GO:0033214">
    <property type="term" value="P:siderophore-iron import into cell"/>
    <property type="evidence" value="ECO:0007669"/>
    <property type="project" value="TreeGrafter"/>
</dbReference>
<name>A0A9W6JF43_9HYPH</name>
<dbReference type="InterPro" id="IPR000522">
    <property type="entry name" value="ABC_transptr_permease_BtuC"/>
</dbReference>
<dbReference type="InterPro" id="IPR037294">
    <property type="entry name" value="ABC_BtuC-like"/>
</dbReference>
<dbReference type="PANTHER" id="PTHR30472:SF37">
    <property type="entry name" value="FE(3+) DICITRATE TRANSPORT SYSTEM PERMEASE PROTEIN FECD-RELATED"/>
    <property type="match status" value="1"/>
</dbReference>
<feature type="transmembrane region" description="Helical" evidence="8">
    <location>
        <begin position="542"/>
        <end position="560"/>
    </location>
</feature>
<keyword evidence="3" id="KW-0813">Transport</keyword>
<evidence type="ECO:0000256" key="6">
    <source>
        <dbReference type="ARBA" id="ARBA00022989"/>
    </source>
</evidence>
<keyword evidence="10" id="KW-1185">Reference proteome</keyword>
<dbReference type="CDD" id="cd06550">
    <property type="entry name" value="TM_ABC_iron-siderophores_like"/>
    <property type="match status" value="1"/>
</dbReference>
<feature type="transmembrane region" description="Helical" evidence="8">
    <location>
        <begin position="632"/>
        <end position="653"/>
    </location>
</feature>
<evidence type="ECO:0000256" key="8">
    <source>
        <dbReference type="SAM" id="Phobius"/>
    </source>
</evidence>
<dbReference type="NCBIfam" id="NF007866">
    <property type="entry name" value="PRK10577.1-2"/>
    <property type="match status" value="1"/>
</dbReference>
<dbReference type="PANTHER" id="PTHR30472">
    <property type="entry name" value="FERRIC ENTEROBACTIN TRANSPORT SYSTEM PERMEASE PROTEIN"/>
    <property type="match status" value="1"/>
</dbReference>
<keyword evidence="7 8" id="KW-0472">Membrane</keyword>
<evidence type="ECO:0000256" key="2">
    <source>
        <dbReference type="ARBA" id="ARBA00007935"/>
    </source>
</evidence>
<feature type="transmembrane region" description="Helical" evidence="8">
    <location>
        <begin position="387"/>
        <end position="408"/>
    </location>
</feature>
<comment type="caution">
    <text evidence="9">The sequence shown here is derived from an EMBL/GenBank/DDBJ whole genome shotgun (WGS) entry which is preliminary data.</text>
</comment>
<feature type="transmembrane region" description="Helical" evidence="8">
    <location>
        <begin position="275"/>
        <end position="293"/>
    </location>
</feature>
<feature type="transmembrane region" description="Helical" evidence="8">
    <location>
        <begin position="121"/>
        <end position="139"/>
    </location>
</feature>
<evidence type="ECO:0000256" key="1">
    <source>
        <dbReference type="ARBA" id="ARBA00004651"/>
    </source>
</evidence>
<evidence type="ECO:0000256" key="3">
    <source>
        <dbReference type="ARBA" id="ARBA00022448"/>
    </source>
</evidence>
<dbReference type="Proteomes" id="UP001143364">
    <property type="component" value="Unassembled WGS sequence"/>
</dbReference>
<keyword evidence="5 8" id="KW-0812">Transmembrane</keyword>
<feature type="transmembrane region" description="Helical" evidence="8">
    <location>
        <begin position="345"/>
        <end position="367"/>
    </location>
</feature>
<dbReference type="EMBL" id="BSFK01000005">
    <property type="protein sequence ID" value="GLK76067.1"/>
    <property type="molecule type" value="Genomic_DNA"/>
</dbReference>
<feature type="transmembrane region" description="Helical" evidence="8">
    <location>
        <begin position="566"/>
        <end position="590"/>
    </location>
</feature>
<evidence type="ECO:0000256" key="5">
    <source>
        <dbReference type="ARBA" id="ARBA00022692"/>
    </source>
</evidence>
<dbReference type="Pfam" id="PF01032">
    <property type="entry name" value="FecCD"/>
    <property type="match status" value="2"/>
</dbReference>
<feature type="transmembrane region" description="Helical" evidence="8">
    <location>
        <begin position="445"/>
        <end position="465"/>
    </location>
</feature>
<comment type="subcellular location">
    <subcellularLocation>
        <location evidence="1">Cell membrane</location>
        <topology evidence="1">Multi-pass membrane protein</topology>
    </subcellularLocation>
</comment>
<reference evidence="9" key="2">
    <citation type="submission" date="2023-01" db="EMBL/GenBank/DDBJ databases">
        <authorList>
            <person name="Sun Q."/>
            <person name="Evtushenko L."/>
        </authorList>
    </citation>
    <scope>NUCLEOTIDE SEQUENCE</scope>
    <source>
        <strain evidence="9">VKM B-2555</strain>
    </source>
</reference>
<keyword evidence="4" id="KW-1003">Cell membrane</keyword>
<comment type="similarity">
    <text evidence="2">Belongs to the binding-protein-dependent transport system permease family. FecCD subfamily.</text>
</comment>
<dbReference type="GO" id="GO:0022857">
    <property type="term" value="F:transmembrane transporter activity"/>
    <property type="evidence" value="ECO:0007669"/>
    <property type="project" value="InterPro"/>
</dbReference>
<gene>
    <name evidence="9" type="primary">fhuB_2</name>
    <name evidence="9" type="ORF">GCM10008171_13210</name>
</gene>
<organism evidence="9 10">
    <name type="scientific">Methylopila jiangsuensis</name>
    <dbReference type="NCBI Taxonomy" id="586230"/>
    <lineage>
        <taxon>Bacteria</taxon>
        <taxon>Pseudomonadati</taxon>
        <taxon>Pseudomonadota</taxon>
        <taxon>Alphaproteobacteria</taxon>
        <taxon>Hyphomicrobiales</taxon>
        <taxon>Methylopilaceae</taxon>
        <taxon>Methylopila</taxon>
    </lineage>
</organism>
<feature type="transmembrane region" description="Helical" evidence="8">
    <location>
        <begin position="477"/>
        <end position="499"/>
    </location>
</feature>